<proteinExistence type="predicted"/>
<keyword evidence="2" id="KW-1185">Reference proteome</keyword>
<feature type="non-terminal residue" evidence="1">
    <location>
        <position position="125"/>
    </location>
</feature>
<feature type="non-terminal residue" evidence="1">
    <location>
        <position position="1"/>
    </location>
</feature>
<dbReference type="EMBL" id="RCHS01004062">
    <property type="protein sequence ID" value="RMX37988.1"/>
    <property type="molecule type" value="Genomic_DNA"/>
</dbReference>
<evidence type="ECO:0000313" key="2">
    <source>
        <dbReference type="Proteomes" id="UP000275408"/>
    </source>
</evidence>
<gene>
    <name evidence="1" type="ORF">pdam_00025071</name>
</gene>
<protein>
    <submittedName>
        <fullName evidence="1">Uncharacterized protein</fullName>
    </submittedName>
</protein>
<dbReference type="AlphaFoldDB" id="A0A3M6T9K4"/>
<dbReference type="Proteomes" id="UP000275408">
    <property type="component" value="Unassembled WGS sequence"/>
</dbReference>
<sequence>AQHVLFDTLSVGSGNRQFTNVQLELSNRVFYPQERMEPHREVARINRTLMRYSRQFNDYLRGPTIDKFLQETLRHFEEERKAGLTKLELKYTLSGTTGSNFNLYALILHEEKLSVDVSEKAFLQA</sequence>
<comment type="caution">
    <text evidence="1">The sequence shown here is derived from an EMBL/GenBank/DDBJ whole genome shotgun (WGS) entry which is preliminary data.</text>
</comment>
<organism evidence="1 2">
    <name type="scientific">Pocillopora damicornis</name>
    <name type="common">Cauliflower coral</name>
    <name type="synonym">Millepora damicornis</name>
    <dbReference type="NCBI Taxonomy" id="46731"/>
    <lineage>
        <taxon>Eukaryota</taxon>
        <taxon>Metazoa</taxon>
        <taxon>Cnidaria</taxon>
        <taxon>Anthozoa</taxon>
        <taxon>Hexacorallia</taxon>
        <taxon>Scleractinia</taxon>
        <taxon>Astrocoeniina</taxon>
        <taxon>Pocilloporidae</taxon>
        <taxon>Pocillopora</taxon>
    </lineage>
</organism>
<name>A0A3M6T9K4_POCDA</name>
<evidence type="ECO:0000313" key="1">
    <source>
        <dbReference type="EMBL" id="RMX37988.1"/>
    </source>
</evidence>
<accession>A0A3M6T9K4</accession>
<reference evidence="1 2" key="1">
    <citation type="journal article" date="2018" name="Sci. Rep.">
        <title>Comparative analysis of the Pocillopora damicornis genome highlights role of immune system in coral evolution.</title>
        <authorList>
            <person name="Cunning R."/>
            <person name="Bay R.A."/>
            <person name="Gillette P."/>
            <person name="Baker A.C."/>
            <person name="Traylor-Knowles N."/>
        </authorList>
    </citation>
    <scope>NUCLEOTIDE SEQUENCE [LARGE SCALE GENOMIC DNA]</scope>
    <source>
        <strain evidence="1">RSMAS</strain>
        <tissue evidence="1">Whole animal</tissue>
    </source>
</reference>